<keyword evidence="1" id="KW-1133">Transmembrane helix</keyword>
<accession>A0A067PHD1</accession>
<dbReference type="STRING" id="933084.A0A067PHD1"/>
<feature type="transmembrane region" description="Helical" evidence="1">
    <location>
        <begin position="204"/>
        <end position="223"/>
    </location>
</feature>
<dbReference type="HOGENOM" id="CLU_052677_0_0_1"/>
<organism evidence="2 3">
    <name type="scientific">Jaapia argillacea MUCL 33604</name>
    <dbReference type="NCBI Taxonomy" id="933084"/>
    <lineage>
        <taxon>Eukaryota</taxon>
        <taxon>Fungi</taxon>
        <taxon>Dikarya</taxon>
        <taxon>Basidiomycota</taxon>
        <taxon>Agaricomycotina</taxon>
        <taxon>Agaricomycetes</taxon>
        <taxon>Agaricomycetidae</taxon>
        <taxon>Jaapiales</taxon>
        <taxon>Jaapiaceae</taxon>
        <taxon>Jaapia</taxon>
    </lineage>
</organism>
<dbReference type="InParanoid" id="A0A067PHD1"/>
<name>A0A067PHD1_9AGAM</name>
<dbReference type="EMBL" id="KL197760">
    <property type="protein sequence ID" value="KDQ50407.1"/>
    <property type="molecule type" value="Genomic_DNA"/>
</dbReference>
<keyword evidence="1" id="KW-0812">Transmembrane</keyword>
<dbReference type="AlphaFoldDB" id="A0A067PHD1"/>
<reference evidence="3" key="1">
    <citation type="journal article" date="2014" name="Proc. Natl. Acad. Sci. U.S.A.">
        <title>Extensive sampling of basidiomycete genomes demonstrates inadequacy of the white-rot/brown-rot paradigm for wood decay fungi.</title>
        <authorList>
            <person name="Riley R."/>
            <person name="Salamov A.A."/>
            <person name="Brown D.W."/>
            <person name="Nagy L.G."/>
            <person name="Floudas D."/>
            <person name="Held B.W."/>
            <person name="Levasseur A."/>
            <person name="Lombard V."/>
            <person name="Morin E."/>
            <person name="Otillar R."/>
            <person name="Lindquist E.A."/>
            <person name="Sun H."/>
            <person name="LaButti K.M."/>
            <person name="Schmutz J."/>
            <person name="Jabbour D."/>
            <person name="Luo H."/>
            <person name="Baker S.E."/>
            <person name="Pisabarro A.G."/>
            <person name="Walton J.D."/>
            <person name="Blanchette R.A."/>
            <person name="Henrissat B."/>
            <person name="Martin F."/>
            <person name="Cullen D."/>
            <person name="Hibbett D.S."/>
            <person name="Grigoriev I.V."/>
        </authorList>
    </citation>
    <scope>NUCLEOTIDE SEQUENCE [LARGE SCALE GENOMIC DNA]</scope>
    <source>
        <strain evidence="3">MUCL 33604</strain>
    </source>
</reference>
<keyword evidence="3" id="KW-1185">Reference proteome</keyword>
<sequence length="266" mass="29381">MPQNVCGLSVNPDVSGIGVRTAMYVQALLGIVGCSVFADRKFRAACIRNSSITSLATVCTLLIQLRSSGDVSLVDALVVSMMSILVLLSGIFIIVIYALRYGFRKRDRGLYIIYLANSSASVLVTDLMCARITSFASNASCRDVNTTVKFVVAGKSVLVTNRSLRIFALTFSSVLLFVAFLASAGLPLLSTLRVLQRRDEVDIITWRFWVMCCQLGGAIYMIVTTEQVLSRNNLQHQTHQWSFGQTLALIMLIQPLSDIFYAIWRN</sequence>
<feature type="transmembrane region" description="Helical" evidence="1">
    <location>
        <begin position="243"/>
        <end position="264"/>
    </location>
</feature>
<protein>
    <submittedName>
        <fullName evidence="2">Uncharacterized protein</fullName>
    </submittedName>
</protein>
<proteinExistence type="predicted"/>
<keyword evidence="1" id="KW-0472">Membrane</keyword>
<feature type="transmembrane region" description="Helical" evidence="1">
    <location>
        <begin position="17"/>
        <end position="38"/>
    </location>
</feature>
<feature type="transmembrane region" description="Helical" evidence="1">
    <location>
        <begin position="77"/>
        <end position="99"/>
    </location>
</feature>
<evidence type="ECO:0000313" key="3">
    <source>
        <dbReference type="Proteomes" id="UP000027265"/>
    </source>
</evidence>
<feature type="transmembrane region" description="Helical" evidence="1">
    <location>
        <begin position="45"/>
        <end position="65"/>
    </location>
</feature>
<feature type="transmembrane region" description="Helical" evidence="1">
    <location>
        <begin position="166"/>
        <end position="192"/>
    </location>
</feature>
<gene>
    <name evidence="2" type="ORF">JAAARDRAFT_584350</name>
</gene>
<dbReference type="Proteomes" id="UP000027265">
    <property type="component" value="Unassembled WGS sequence"/>
</dbReference>
<feature type="transmembrane region" description="Helical" evidence="1">
    <location>
        <begin position="111"/>
        <end position="133"/>
    </location>
</feature>
<evidence type="ECO:0000313" key="2">
    <source>
        <dbReference type="EMBL" id="KDQ50407.1"/>
    </source>
</evidence>
<dbReference type="OrthoDB" id="3351993at2759"/>
<evidence type="ECO:0000256" key="1">
    <source>
        <dbReference type="SAM" id="Phobius"/>
    </source>
</evidence>